<dbReference type="Proteomes" id="UP000812966">
    <property type="component" value="Unassembled WGS sequence"/>
</dbReference>
<comment type="caution">
    <text evidence="2">The sequence shown here is derived from an EMBL/GenBank/DDBJ whole genome shotgun (WGS) entry which is preliminary data.</text>
</comment>
<name>A0A8K0NN58_9TREE</name>
<proteinExistence type="predicted"/>
<keyword evidence="3" id="KW-1185">Reference proteome</keyword>
<evidence type="ECO:0000313" key="3">
    <source>
        <dbReference type="Proteomes" id="UP000812966"/>
    </source>
</evidence>
<gene>
    <name evidence="2" type="ORF">FFLO_06143</name>
</gene>
<evidence type="ECO:0000256" key="1">
    <source>
        <dbReference type="SAM" id="MobiDB-lite"/>
    </source>
</evidence>
<dbReference type="AlphaFoldDB" id="A0A8K0NN58"/>
<organism evidence="2 3">
    <name type="scientific">Filobasidium floriforme</name>
    <dbReference type="NCBI Taxonomy" id="5210"/>
    <lineage>
        <taxon>Eukaryota</taxon>
        <taxon>Fungi</taxon>
        <taxon>Dikarya</taxon>
        <taxon>Basidiomycota</taxon>
        <taxon>Agaricomycotina</taxon>
        <taxon>Tremellomycetes</taxon>
        <taxon>Filobasidiales</taxon>
        <taxon>Filobasidiaceae</taxon>
        <taxon>Filobasidium</taxon>
    </lineage>
</organism>
<evidence type="ECO:0000313" key="2">
    <source>
        <dbReference type="EMBL" id="KAG7528462.1"/>
    </source>
</evidence>
<feature type="region of interest" description="Disordered" evidence="1">
    <location>
        <begin position="435"/>
        <end position="456"/>
    </location>
</feature>
<accession>A0A8K0NN58</accession>
<protein>
    <submittedName>
        <fullName evidence="2">Uncharacterized protein</fullName>
    </submittedName>
</protein>
<dbReference type="EMBL" id="JABELV010000182">
    <property type="protein sequence ID" value="KAG7528462.1"/>
    <property type="molecule type" value="Genomic_DNA"/>
</dbReference>
<reference evidence="2" key="1">
    <citation type="submission" date="2020-04" db="EMBL/GenBank/DDBJ databases">
        <title>Analysis of mating type loci in Filobasidium floriforme.</title>
        <authorList>
            <person name="Nowrousian M."/>
        </authorList>
    </citation>
    <scope>NUCLEOTIDE SEQUENCE</scope>
    <source>
        <strain evidence="2">CBS 6242</strain>
    </source>
</reference>
<sequence>MILSYTQTQVAHDPKTWHWLQSLQPDQTVQLISTADDRYRIDDDCCRDGETDSMDTDRLSRVTAGSKRHANFVKQLKRNNIIRMSNFRLKIHQMDGTFTDTALKATTSKLSQETRDKIMESLTFIGNRCDTGAYNGNEHQFQKMMDPLLIDMIDSEAYATVQDGWKDFEATNPGTWNRGSKVLEERYQDLSQPKVDFSLALSMRQDQSEGLTEQSTPLSRICQRVQSRSYRCRNMEGRGEDVSFERAIHLLSVPALRRFNAHDRLKRVCFVHKTRIRNFGNYPISVFEFKSTKEFMAVCENQIVNSCVFQCGKLIDLLFEAQSLQEDADLPERVLSLGMCIAGKEWKVIAISSTENDELGGGFVYGEICNGNWHVNPEKFIGAVIAMHEHNENRTVRLLLKCFGIFDDWVAEQPSQQDDPNIAWDLLSERGVPQTKKLETVEEGSDDEPDQQHQAV</sequence>